<evidence type="ECO:0000256" key="3">
    <source>
        <dbReference type="ARBA" id="ARBA00022475"/>
    </source>
</evidence>
<dbReference type="CDD" id="cd06261">
    <property type="entry name" value="TM_PBP2"/>
    <property type="match status" value="1"/>
</dbReference>
<feature type="transmembrane region" description="Helical" evidence="8">
    <location>
        <begin position="50"/>
        <end position="71"/>
    </location>
</feature>
<evidence type="ECO:0000256" key="6">
    <source>
        <dbReference type="ARBA" id="ARBA00022989"/>
    </source>
</evidence>
<gene>
    <name evidence="10" type="ORF">AB6A68_02740</name>
</gene>
<organism evidence="10 11">
    <name type="scientific">Ferrimicrobium acidiphilum</name>
    <dbReference type="NCBI Taxonomy" id="121039"/>
    <lineage>
        <taxon>Bacteria</taxon>
        <taxon>Bacillati</taxon>
        <taxon>Actinomycetota</taxon>
        <taxon>Acidimicrobiia</taxon>
        <taxon>Acidimicrobiales</taxon>
        <taxon>Acidimicrobiaceae</taxon>
        <taxon>Ferrimicrobium</taxon>
    </lineage>
</organism>
<evidence type="ECO:0000256" key="5">
    <source>
        <dbReference type="ARBA" id="ARBA00022692"/>
    </source>
</evidence>
<dbReference type="RefSeq" id="WP_298382627.1">
    <property type="nucleotide sequence ID" value="NZ_JBFSHR010000006.1"/>
</dbReference>
<evidence type="ECO:0000313" key="10">
    <source>
        <dbReference type="EMBL" id="MEX6428756.1"/>
    </source>
</evidence>
<evidence type="ECO:0000256" key="4">
    <source>
        <dbReference type="ARBA" id="ARBA00022519"/>
    </source>
</evidence>
<dbReference type="InterPro" id="IPR000515">
    <property type="entry name" value="MetI-like"/>
</dbReference>
<keyword evidence="7 8" id="KW-0472">Membrane</keyword>
<evidence type="ECO:0000259" key="9">
    <source>
        <dbReference type="PROSITE" id="PS50928"/>
    </source>
</evidence>
<evidence type="ECO:0000256" key="2">
    <source>
        <dbReference type="ARBA" id="ARBA00022448"/>
    </source>
</evidence>
<sequence length="214" mass="22917">MSAITLYTGAMLQGAVITLELTAGATVVSLIAGAAGAVGRLYGPRTLKAFIFGYVETIRGLPAILQLFILYFGLTQFGIDVPAYWAAFIWLCLYGTGYAIEIFRAGLQGIPEGQHEATAALGLTRFEAMRRVIIPQAWVAMLPALTNFVVLELKNTTLVYFIGVQDIMFHARLGVSNSGQPLAIYGIAALIYIVLNGTISRVGGILEKRAAIAS</sequence>
<feature type="transmembrane region" description="Helical" evidence="8">
    <location>
        <begin position="12"/>
        <end position="38"/>
    </location>
</feature>
<feature type="transmembrane region" description="Helical" evidence="8">
    <location>
        <begin position="182"/>
        <end position="199"/>
    </location>
</feature>
<dbReference type="SUPFAM" id="SSF161098">
    <property type="entry name" value="MetI-like"/>
    <property type="match status" value="1"/>
</dbReference>
<dbReference type="NCBIfam" id="TIGR01726">
    <property type="entry name" value="HEQRo_perm_3TM"/>
    <property type="match status" value="1"/>
</dbReference>
<reference evidence="10 11" key="1">
    <citation type="submission" date="2024-07" db="EMBL/GenBank/DDBJ databases">
        <title>Draft Genome Sequence of Ferrimicrobium acidiphilum Strain YE2023, Isolated from a Pulp of Bioleach Reactor.</title>
        <authorList>
            <person name="Elkina Y.A."/>
            <person name="Bulaeva A.G."/>
            <person name="Beletsky A.V."/>
            <person name="Mardanov A.V."/>
        </authorList>
    </citation>
    <scope>NUCLEOTIDE SEQUENCE [LARGE SCALE GENOMIC DNA]</scope>
    <source>
        <strain evidence="10 11">YE2023</strain>
    </source>
</reference>
<evidence type="ECO:0000256" key="1">
    <source>
        <dbReference type="ARBA" id="ARBA00004651"/>
    </source>
</evidence>
<feature type="transmembrane region" description="Helical" evidence="8">
    <location>
        <begin position="132"/>
        <end position="151"/>
    </location>
</feature>
<evidence type="ECO:0000256" key="7">
    <source>
        <dbReference type="ARBA" id="ARBA00023136"/>
    </source>
</evidence>
<dbReference type="PANTHER" id="PTHR30614">
    <property type="entry name" value="MEMBRANE COMPONENT OF AMINO ACID ABC TRANSPORTER"/>
    <property type="match status" value="1"/>
</dbReference>
<dbReference type="PANTHER" id="PTHR30614:SF10">
    <property type="entry name" value="ARGININE ABC TRANSPORTER PERMEASE PROTEIN ARTM"/>
    <property type="match status" value="1"/>
</dbReference>
<feature type="transmembrane region" description="Helical" evidence="8">
    <location>
        <begin position="83"/>
        <end position="100"/>
    </location>
</feature>
<dbReference type="PROSITE" id="PS50928">
    <property type="entry name" value="ABC_TM1"/>
    <property type="match status" value="1"/>
</dbReference>
<name>A0ABV3Y1D3_9ACTN</name>
<feature type="domain" description="ABC transmembrane type-1" evidence="9">
    <location>
        <begin position="15"/>
        <end position="203"/>
    </location>
</feature>
<dbReference type="Proteomes" id="UP001560267">
    <property type="component" value="Unassembled WGS sequence"/>
</dbReference>
<dbReference type="Gene3D" id="1.10.3720.10">
    <property type="entry name" value="MetI-like"/>
    <property type="match status" value="1"/>
</dbReference>
<comment type="similarity">
    <text evidence="8">Belongs to the binding-protein-dependent transport system permease family.</text>
</comment>
<keyword evidence="4" id="KW-0997">Cell inner membrane</keyword>
<dbReference type="InterPro" id="IPR010065">
    <property type="entry name" value="AA_ABC_transptr_permease_3TM"/>
</dbReference>
<comment type="caution">
    <text evidence="10">The sequence shown here is derived from an EMBL/GenBank/DDBJ whole genome shotgun (WGS) entry which is preliminary data.</text>
</comment>
<keyword evidence="11" id="KW-1185">Reference proteome</keyword>
<keyword evidence="2 8" id="KW-0813">Transport</keyword>
<dbReference type="InterPro" id="IPR043429">
    <property type="entry name" value="ArtM/GltK/GlnP/TcyL/YhdX-like"/>
</dbReference>
<proteinExistence type="inferred from homology"/>
<dbReference type="Pfam" id="PF00528">
    <property type="entry name" value="BPD_transp_1"/>
    <property type="match status" value="1"/>
</dbReference>
<comment type="subcellular location">
    <subcellularLocation>
        <location evidence="1 8">Cell membrane</location>
        <topology evidence="1 8">Multi-pass membrane protein</topology>
    </subcellularLocation>
</comment>
<accession>A0ABV3Y1D3</accession>
<dbReference type="InterPro" id="IPR035906">
    <property type="entry name" value="MetI-like_sf"/>
</dbReference>
<keyword evidence="6 8" id="KW-1133">Transmembrane helix</keyword>
<keyword evidence="3" id="KW-1003">Cell membrane</keyword>
<evidence type="ECO:0000256" key="8">
    <source>
        <dbReference type="RuleBase" id="RU363032"/>
    </source>
</evidence>
<protein>
    <submittedName>
        <fullName evidence="10">Amino acid ABC transporter permease</fullName>
    </submittedName>
</protein>
<evidence type="ECO:0000313" key="11">
    <source>
        <dbReference type="Proteomes" id="UP001560267"/>
    </source>
</evidence>
<dbReference type="EMBL" id="JBFSHR010000006">
    <property type="protein sequence ID" value="MEX6428756.1"/>
    <property type="molecule type" value="Genomic_DNA"/>
</dbReference>
<keyword evidence="5 8" id="KW-0812">Transmembrane</keyword>